<name>A0A3B0Z4L8_9ZZZZ</name>
<accession>A0A3B0Z4L8</accession>
<dbReference type="InterPro" id="IPR012662">
    <property type="entry name" value="CHP02449"/>
</dbReference>
<gene>
    <name evidence="2" type="ORF">MNBD_GAMMA17-1215</name>
</gene>
<keyword evidence="1" id="KW-0175">Coiled coil</keyword>
<organism evidence="2">
    <name type="scientific">hydrothermal vent metagenome</name>
    <dbReference type="NCBI Taxonomy" id="652676"/>
    <lineage>
        <taxon>unclassified sequences</taxon>
        <taxon>metagenomes</taxon>
        <taxon>ecological metagenomes</taxon>
    </lineage>
</organism>
<dbReference type="NCBIfam" id="TIGR02449">
    <property type="entry name" value="TIGR02449 family protein"/>
    <property type="match status" value="1"/>
</dbReference>
<evidence type="ECO:0008006" key="3">
    <source>
        <dbReference type="Google" id="ProtNLM"/>
    </source>
</evidence>
<proteinExistence type="predicted"/>
<reference evidence="2" key="1">
    <citation type="submission" date="2018-06" db="EMBL/GenBank/DDBJ databases">
        <authorList>
            <person name="Zhirakovskaya E."/>
        </authorList>
    </citation>
    <scope>NUCLEOTIDE SEQUENCE</scope>
</reference>
<feature type="coiled-coil region" evidence="1">
    <location>
        <begin position="39"/>
        <end position="101"/>
    </location>
</feature>
<evidence type="ECO:0000313" key="2">
    <source>
        <dbReference type="EMBL" id="VAW86481.1"/>
    </source>
</evidence>
<evidence type="ECO:0000256" key="1">
    <source>
        <dbReference type="SAM" id="Coils"/>
    </source>
</evidence>
<sequence>MLPSLCQIPQRSDIDPTVAALYICTMTTEKSFSCEEQKIKKLEFSVDELARLCERLQQENVQLRNERAQLLAEQGQLAEKNHMARDKMEKMITRLKHMESEL</sequence>
<dbReference type="EMBL" id="UOFQ01000043">
    <property type="protein sequence ID" value="VAW86481.1"/>
    <property type="molecule type" value="Genomic_DNA"/>
</dbReference>
<protein>
    <recommendedName>
        <fullName evidence="3">TIGR02449 family protein</fullName>
    </recommendedName>
</protein>
<dbReference type="AlphaFoldDB" id="A0A3B0Z4L8"/>